<name>A0A6J4KFN0_9GAMM</name>
<evidence type="ECO:0000313" key="2">
    <source>
        <dbReference type="EMBL" id="CAA9304635.1"/>
    </source>
</evidence>
<evidence type="ECO:0000256" key="1">
    <source>
        <dbReference type="SAM" id="Phobius"/>
    </source>
</evidence>
<feature type="transmembrane region" description="Helical" evidence="1">
    <location>
        <begin position="29"/>
        <end position="52"/>
    </location>
</feature>
<feature type="transmembrane region" description="Helical" evidence="1">
    <location>
        <begin position="131"/>
        <end position="158"/>
    </location>
</feature>
<accession>A0A6J4KFN0</accession>
<keyword evidence="1" id="KW-1133">Transmembrane helix</keyword>
<organism evidence="2">
    <name type="scientific">uncultured Lysobacter sp</name>
    <dbReference type="NCBI Taxonomy" id="271060"/>
    <lineage>
        <taxon>Bacteria</taxon>
        <taxon>Pseudomonadati</taxon>
        <taxon>Pseudomonadota</taxon>
        <taxon>Gammaproteobacteria</taxon>
        <taxon>Lysobacterales</taxon>
        <taxon>Lysobacteraceae</taxon>
        <taxon>Lysobacter</taxon>
        <taxon>environmental samples</taxon>
    </lineage>
</organism>
<dbReference type="EMBL" id="CADCUA010000088">
    <property type="protein sequence ID" value="CAA9304635.1"/>
    <property type="molecule type" value="Genomic_DNA"/>
</dbReference>
<proteinExistence type="predicted"/>
<feature type="transmembrane region" description="Helical" evidence="1">
    <location>
        <begin position="215"/>
        <end position="238"/>
    </location>
</feature>
<protein>
    <submittedName>
        <fullName evidence="2">ABC transporter, permease protein</fullName>
    </submittedName>
</protein>
<feature type="transmembrane region" description="Helical" evidence="1">
    <location>
        <begin position="245"/>
        <end position="264"/>
    </location>
</feature>
<dbReference type="AlphaFoldDB" id="A0A6J4KFN0"/>
<sequence length="323" mass="34688">MNTMIPSAPVGRIRILLEREFWEHKGGFFWAPVVTAGLVLLISVMAAVWASVKRRGDTWGIKQGDPAEVQEALGAAGDMAMLSGVGITSLVLGFVVFFYALGSLYDDRKDRSVLFWKSMPVSDTATVASKAVWAALLGPLAAVLIGLALGLGLWLLGLATTSVNGISGASGILTHSHPFQVMATILALLPVYALWALPTIGWLMLCSAAAPSKPFLWALIIPVMGCAIITMVSSMLNLGFEVKSLWYVVAIRPLLSVFPMTFLASVNERVDQVQIDGPGDIHRLFDAVQSTQLLASVDLWVGAAIGLVMIVAATRLRRWRDEG</sequence>
<feature type="transmembrane region" description="Helical" evidence="1">
    <location>
        <begin position="293"/>
        <end position="313"/>
    </location>
</feature>
<gene>
    <name evidence="2" type="ORF">AVDCRST_MAG71-321</name>
</gene>
<reference evidence="2" key="1">
    <citation type="submission" date="2020-02" db="EMBL/GenBank/DDBJ databases">
        <authorList>
            <person name="Meier V. D."/>
        </authorList>
    </citation>
    <scope>NUCLEOTIDE SEQUENCE</scope>
    <source>
        <strain evidence="2">AVDCRST_MAG71</strain>
    </source>
</reference>
<keyword evidence="1" id="KW-0472">Membrane</keyword>
<feature type="transmembrane region" description="Helical" evidence="1">
    <location>
        <begin position="179"/>
        <end position="203"/>
    </location>
</feature>
<feature type="transmembrane region" description="Helical" evidence="1">
    <location>
        <begin position="80"/>
        <end position="101"/>
    </location>
</feature>
<keyword evidence="1" id="KW-0812">Transmembrane</keyword>